<dbReference type="InterPro" id="IPR004474">
    <property type="entry name" value="LytR_CpsA_psr"/>
</dbReference>
<organism evidence="4 5">
    <name type="scientific">Solibaculum intestinale</name>
    <dbReference type="NCBI Taxonomy" id="3133165"/>
    <lineage>
        <taxon>Bacteria</taxon>
        <taxon>Bacillati</taxon>
        <taxon>Bacillota</taxon>
        <taxon>Clostridia</taxon>
        <taxon>Eubacteriales</taxon>
        <taxon>Oscillospiraceae</taxon>
        <taxon>Solibaculum</taxon>
    </lineage>
</organism>
<feature type="domain" description="Cell envelope-related transcriptional attenuator" evidence="3">
    <location>
        <begin position="89"/>
        <end position="199"/>
    </location>
</feature>
<dbReference type="EMBL" id="JBBMFD010000019">
    <property type="protein sequence ID" value="MEQ2441188.1"/>
    <property type="molecule type" value="Genomic_DNA"/>
</dbReference>
<reference evidence="4 5" key="1">
    <citation type="submission" date="2024-03" db="EMBL/GenBank/DDBJ databases">
        <title>Human intestinal bacterial collection.</title>
        <authorList>
            <person name="Pauvert C."/>
            <person name="Hitch T.C.A."/>
            <person name="Clavel T."/>
        </authorList>
    </citation>
    <scope>NUCLEOTIDE SEQUENCE [LARGE SCALE GENOMIC DNA]</scope>
    <source>
        <strain evidence="4 5">CLA-JM-H44</strain>
    </source>
</reference>
<accession>A0ABV1E1L2</accession>
<protein>
    <submittedName>
        <fullName evidence="4">LCP family protein</fullName>
    </submittedName>
</protein>
<dbReference type="Gene3D" id="3.40.630.190">
    <property type="entry name" value="LCP protein"/>
    <property type="match status" value="1"/>
</dbReference>
<evidence type="ECO:0000256" key="1">
    <source>
        <dbReference type="ARBA" id="ARBA00006068"/>
    </source>
</evidence>
<evidence type="ECO:0000313" key="5">
    <source>
        <dbReference type="Proteomes" id="UP001489509"/>
    </source>
</evidence>
<dbReference type="InterPro" id="IPR050922">
    <property type="entry name" value="LytR/CpsA/Psr_CW_biosynth"/>
</dbReference>
<evidence type="ECO:0000313" key="4">
    <source>
        <dbReference type="EMBL" id="MEQ2441188.1"/>
    </source>
</evidence>
<feature type="transmembrane region" description="Helical" evidence="2">
    <location>
        <begin position="21"/>
        <end position="43"/>
    </location>
</feature>
<evidence type="ECO:0000256" key="2">
    <source>
        <dbReference type="SAM" id="Phobius"/>
    </source>
</evidence>
<evidence type="ECO:0000259" key="3">
    <source>
        <dbReference type="Pfam" id="PF03816"/>
    </source>
</evidence>
<keyword evidence="2" id="KW-0472">Membrane</keyword>
<keyword evidence="2" id="KW-0812">Transmembrane</keyword>
<keyword evidence="2" id="KW-1133">Transmembrane helix</keyword>
<dbReference type="Proteomes" id="UP001489509">
    <property type="component" value="Unassembled WGS sequence"/>
</dbReference>
<keyword evidence="5" id="KW-1185">Reference proteome</keyword>
<sequence length="309" mass="33461">MPARHPAKKKKERSVFGNIALFTATLLIICVALIAIAGVYFLVIAPPKQPDRLNTSELSDELIFSAEDCTNIFLVGTSNDKNTAGLFALVRLDPEQGAVYVTSLPPIAQVTLEDRTDTLAGYFSYGGVLLAKDATEQLLGVEIDKYVSMPASGAQTVINKFGGATLDLPESVNFTDESGETVNVVKGKQSLNGRQLVSLSKYSGWTEFHGSWDFTGYALCSMLNEYMTENNLENKDALFSLAFNESRTDISALDLLKMTPALERLVSLNAEGTVAQQIKVTGEITAQQVFILSDETVHAIADAYGRTLG</sequence>
<gene>
    <name evidence="4" type="ORF">WMO26_10160</name>
</gene>
<dbReference type="RefSeq" id="WP_349220129.1">
    <property type="nucleotide sequence ID" value="NZ_JBBMFD010000019.1"/>
</dbReference>
<name>A0ABV1E1L2_9FIRM</name>
<comment type="similarity">
    <text evidence="1">Belongs to the LytR/CpsA/Psr (LCP) family.</text>
</comment>
<dbReference type="Pfam" id="PF03816">
    <property type="entry name" value="LytR_cpsA_psr"/>
    <property type="match status" value="1"/>
</dbReference>
<comment type="caution">
    <text evidence="4">The sequence shown here is derived from an EMBL/GenBank/DDBJ whole genome shotgun (WGS) entry which is preliminary data.</text>
</comment>
<dbReference type="PANTHER" id="PTHR33392">
    <property type="entry name" value="POLYISOPRENYL-TEICHOIC ACID--PEPTIDOGLYCAN TEICHOIC ACID TRANSFERASE TAGU"/>
    <property type="match status" value="1"/>
</dbReference>
<proteinExistence type="inferred from homology"/>
<dbReference type="PANTHER" id="PTHR33392:SF6">
    <property type="entry name" value="POLYISOPRENYL-TEICHOIC ACID--PEPTIDOGLYCAN TEICHOIC ACID TRANSFERASE TAGU"/>
    <property type="match status" value="1"/>
</dbReference>